<dbReference type="Pfam" id="PF00251">
    <property type="entry name" value="Glyco_hydro_32N"/>
    <property type="match status" value="1"/>
</dbReference>
<dbReference type="CDD" id="cd18623">
    <property type="entry name" value="GH32_ScrB-like"/>
    <property type="match status" value="1"/>
</dbReference>
<keyword evidence="6 8" id="KW-0326">Glycosidase</keyword>
<dbReference type="EMBL" id="LTAO01000036">
    <property type="protein sequence ID" value="KYG27630.1"/>
    <property type="molecule type" value="Genomic_DNA"/>
</dbReference>
<evidence type="ECO:0000256" key="7">
    <source>
        <dbReference type="ARBA" id="ARBA00033367"/>
    </source>
</evidence>
<evidence type="ECO:0000256" key="9">
    <source>
        <dbReference type="RuleBase" id="RU365015"/>
    </source>
</evidence>
<dbReference type="InterPro" id="IPR006232">
    <property type="entry name" value="Suc6P_hydrolase"/>
</dbReference>
<dbReference type="UniPathway" id="UPA00238"/>
<dbReference type="Pfam" id="PF08244">
    <property type="entry name" value="Glyco_hydro_32C"/>
    <property type="match status" value="1"/>
</dbReference>
<comment type="pathway">
    <text evidence="1 9">Glycan biosynthesis; sucrose metabolism.</text>
</comment>
<evidence type="ECO:0000256" key="2">
    <source>
        <dbReference type="ARBA" id="ARBA00009902"/>
    </source>
</evidence>
<comment type="catalytic activity">
    <reaction evidence="8">
        <text>Hydrolysis of terminal non-reducing beta-D-fructofuranoside residues in beta-D-fructofuranosides.</text>
        <dbReference type="EC" id="3.2.1.26"/>
    </reaction>
</comment>
<dbReference type="InterPro" id="IPR018053">
    <property type="entry name" value="Glyco_hydro_32_AS"/>
</dbReference>
<evidence type="ECO:0000256" key="4">
    <source>
        <dbReference type="ARBA" id="ARBA00019623"/>
    </source>
</evidence>
<dbReference type="GO" id="GO:0004564">
    <property type="term" value="F:beta-fructofuranosidase activity"/>
    <property type="evidence" value="ECO:0007669"/>
    <property type="project" value="UniProtKB-EC"/>
</dbReference>
<evidence type="ECO:0000256" key="3">
    <source>
        <dbReference type="ARBA" id="ARBA00012758"/>
    </source>
</evidence>
<dbReference type="InterPro" id="IPR013148">
    <property type="entry name" value="Glyco_hydro_32_N"/>
</dbReference>
<dbReference type="InterPro" id="IPR013320">
    <property type="entry name" value="ConA-like_dom_sf"/>
</dbReference>
<dbReference type="SMART" id="SM00640">
    <property type="entry name" value="Glyco_32"/>
    <property type="match status" value="1"/>
</dbReference>
<dbReference type="OrthoDB" id="9759709at2"/>
<dbReference type="EC" id="3.2.1.26" evidence="3 8"/>
<gene>
    <name evidence="12" type="ORF">AZF04_10585</name>
</gene>
<dbReference type="PANTHER" id="PTHR43101">
    <property type="entry name" value="BETA-FRUCTOSIDASE"/>
    <property type="match status" value="1"/>
</dbReference>
<dbReference type="NCBIfam" id="TIGR01322">
    <property type="entry name" value="scrB_fam"/>
    <property type="match status" value="1"/>
</dbReference>
<keyword evidence="5 8" id="KW-0378">Hydrolase</keyword>
<name>A0A161P9B6_9BACI</name>
<dbReference type="PANTHER" id="PTHR43101:SF1">
    <property type="entry name" value="BETA-FRUCTOSIDASE"/>
    <property type="match status" value="1"/>
</dbReference>
<dbReference type="InterPro" id="IPR013189">
    <property type="entry name" value="Glyco_hydro_32_C"/>
</dbReference>
<feature type="domain" description="Glycosyl hydrolase family 32 N-terminal" evidence="10">
    <location>
        <begin position="32"/>
        <end position="337"/>
    </location>
</feature>
<evidence type="ECO:0000256" key="6">
    <source>
        <dbReference type="ARBA" id="ARBA00023295"/>
    </source>
</evidence>
<accession>A0A161P9B6</accession>
<comment type="subcellular location">
    <subcellularLocation>
        <location evidence="9">Cytoplasm</location>
    </subcellularLocation>
</comment>
<protein>
    <recommendedName>
        <fullName evidence="4 8">Sucrose-6-phosphate hydrolase</fullName>
        <ecNumber evidence="3 8">3.2.1.26</ecNumber>
    </recommendedName>
    <alternativeName>
        <fullName evidence="7 9">Invertase</fullName>
    </alternativeName>
</protein>
<feature type="domain" description="Glycosyl hydrolase family 32 C-terminal" evidence="11">
    <location>
        <begin position="392"/>
        <end position="476"/>
    </location>
</feature>
<evidence type="ECO:0000313" key="12">
    <source>
        <dbReference type="EMBL" id="KYG27630.1"/>
    </source>
</evidence>
<evidence type="ECO:0000256" key="8">
    <source>
        <dbReference type="RuleBase" id="RU362110"/>
    </source>
</evidence>
<keyword evidence="13" id="KW-1185">Reference proteome</keyword>
<dbReference type="Proteomes" id="UP000075806">
    <property type="component" value="Unassembled WGS sequence"/>
</dbReference>
<comment type="function">
    <text evidence="9">Enables the bacterium to metabolize sucrose as a sole carbon source.</text>
</comment>
<dbReference type="GO" id="GO:0005985">
    <property type="term" value="P:sucrose metabolic process"/>
    <property type="evidence" value="ECO:0007669"/>
    <property type="project" value="UniProtKB-UniPathway"/>
</dbReference>
<dbReference type="InterPro" id="IPR051214">
    <property type="entry name" value="GH32_Enzymes"/>
</dbReference>
<sequence length="487" mass="57659">MQSEPLYREKLTKVLKEKREAVERDPYRLSFHLMPPTGLLNDPNGFIYWRGEYHLFYQWMPFKTNHGAKCWGHYVTKDFIKWRHEKVALTPTEWFDQNGCYSGSAIIHEEKMYLFYTGNVKDTQGNRQTYQCLAISEDGIHFDKKGPVISLPEGYTAHFRDPKVWKHRDIFYMVVGAQKLDEKGTIALFESKDLLNWKYKGNVIKNENDFLNDFGYMFECPDLFQLNGHDLLIFCPQGLEPKGDFYHNTYQSGYVVGVMDYETGALEHDEFYELDRGFDFYAPQTTTDEQGRRIMFAWMGVPEQNEQNHPTISHDWLHNMTLPRELLYENNKLYQRPLQELVELRQPNVFEKQVHLQPEMFWKLLNETTKGTELLLDFLTLPEDWFQIDIAEAVRLIYSKEKQLFILERKSYVDGKFERRQCFLRNLTSLQIFIDTSAIEIFINEGEEVFSARFYSNMSAHHIHFSSSGSCSFSLQKWSLSSYHIDS</sequence>
<keyword evidence="9" id="KW-0963">Cytoplasm</keyword>
<evidence type="ECO:0000259" key="11">
    <source>
        <dbReference type="Pfam" id="PF08244"/>
    </source>
</evidence>
<evidence type="ECO:0000256" key="1">
    <source>
        <dbReference type="ARBA" id="ARBA00004914"/>
    </source>
</evidence>
<dbReference type="SUPFAM" id="SSF49899">
    <property type="entry name" value="Concanavalin A-like lectins/glucanases"/>
    <property type="match status" value="1"/>
</dbReference>
<dbReference type="Gene3D" id="2.60.120.560">
    <property type="entry name" value="Exo-inulinase, domain 1"/>
    <property type="match status" value="1"/>
</dbReference>
<proteinExistence type="inferred from homology"/>
<dbReference type="AlphaFoldDB" id="A0A161P9B6"/>
<evidence type="ECO:0000256" key="5">
    <source>
        <dbReference type="ARBA" id="ARBA00022801"/>
    </source>
</evidence>
<dbReference type="RefSeq" id="WP_061949760.1">
    <property type="nucleotide sequence ID" value="NZ_LTAO01000036.1"/>
</dbReference>
<dbReference type="InterPro" id="IPR001362">
    <property type="entry name" value="Glyco_hydro_32"/>
</dbReference>
<dbReference type="Gene3D" id="2.115.10.20">
    <property type="entry name" value="Glycosyl hydrolase domain, family 43"/>
    <property type="match status" value="1"/>
</dbReference>
<organism evidence="12 13">
    <name type="scientific">Alkalihalobacillus trypoxylicola</name>
    <dbReference type="NCBI Taxonomy" id="519424"/>
    <lineage>
        <taxon>Bacteria</taxon>
        <taxon>Bacillati</taxon>
        <taxon>Bacillota</taxon>
        <taxon>Bacilli</taxon>
        <taxon>Bacillales</taxon>
        <taxon>Bacillaceae</taxon>
        <taxon>Alkalihalobacillus</taxon>
    </lineage>
</organism>
<comment type="caution">
    <text evidence="12">The sequence shown here is derived from an EMBL/GenBank/DDBJ whole genome shotgun (WGS) entry which is preliminary data.</text>
</comment>
<keyword evidence="9" id="KW-0119">Carbohydrate metabolism</keyword>
<dbReference type="STRING" id="519424.AZF04_10585"/>
<dbReference type="SUPFAM" id="SSF75005">
    <property type="entry name" value="Arabinanase/levansucrase/invertase"/>
    <property type="match status" value="1"/>
</dbReference>
<comment type="similarity">
    <text evidence="2 8">Belongs to the glycosyl hydrolase 32 family.</text>
</comment>
<reference evidence="12" key="1">
    <citation type="submission" date="2016-02" db="EMBL/GenBank/DDBJ databases">
        <title>Genome sequence of Bacillus trypoxylicola KCTC 13244(T).</title>
        <authorList>
            <person name="Jeong H."/>
            <person name="Park S.-H."/>
            <person name="Choi S.-K."/>
        </authorList>
    </citation>
    <scope>NUCLEOTIDE SEQUENCE [LARGE SCALE GENOMIC DNA]</scope>
    <source>
        <strain evidence="12">KCTC 13244</strain>
    </source>
</reference>
<dbReference type="PROSITE" id="PS00609">
    <property type="entry name" value="GLYCOSYL_HYDROL_F32"/>
    <property type="match status" value="1"/>
</dbReference>
<dbReference type="GO" id="GO:0005737">
    <property type="term" value="C:cytoplasm"/>
    <property type="evidence" value="ECO:0007669"/>
    <property type="project" value="UniProtKB-SubCell"/>
</dbReference>
<evidence type="ECO:0000313" key="13">
    <source>
        <dbReference type="Proteomes" id="UP000075806"/>
    </source>
</evidence>
<evidence type="ECO:0000259" key="10">
    <source>
        <dbReference type="Pfam" id="PF00251"/>
    </source>
</evidence>
<dbReference type="InterPro" id="IPR023296">
    <property type="entry name" value="Glyco_hydro_beta-prop_sf"/>
</dbReference>